<feature type="compositionally biased region" description="Acidic residues" evidence="1">
    <location>
        <begin position="229"/>
        <end position="241"/>
    </location>
</feature>
<organism evidence="2 3">
    <name type="scientific">Rhizoctonia solani</name>
    <dbReference type="NCBI Taxonomy" id="456999"/>
    <lineage>
        <taxon>Eukaryota</taxon>
        <taxon>Fungi</taxon>
        <taxon>Dikarya</taxon>
        <taxon>Basidiomycota</taxon>
        <taxon>Agaricomycotina</taxon>
        <taxon>Agaricomycetes</taxon>
        <taxon>Cantharellales</taxon>
        <taxon>Ceratobasidiaceae</taxon>
        <taxon>Rhizoctonia</taxon>
    </lineage>
</organism>
<feature type="region of interest" description="Disordered" evidence="1">
    <location>
        <begin position="1"/>
        <end position="53"/>
    </location>
</feature>
<feature type="region of interest" description="Disordered" evidence="1">
    <location>
        <begin position="219"/>
        <end position="241"/>
    </location>
</feature>
<accession>A0A8H3H1U3</accession>
<evidence type="ECO:0000313" key="3">
    <source>
        <dbReference type="Proteomes" id="UP000663840"/>
    </source>
</evidence>
<dbReference type="AlphaFoldDB" id="A0A8H3H1U3"/>
<sequence length="534" mass="59877">MPKRGWVWVGPNHIDSDEERPTKKRPTTRGKKGKAVAPNWTSTAHPGWSDDKPTGTWGKRCVDTWCLLAPYDSTITEAQWKKYYEERSMLDRINTIRGGKSDPIEAEELGQPSWTILQDSIENIAAAIMGSAQPQDADHKKRIAYVLLGSFYYLRVDGSDEGNGPPEPRNLDIFSRLYSPFGIGSSVDFHYEYYFRQRSHKLSDERLASLTAKLRTIVDCGAEPPSQSEGDDEEEEDEEEGSNNAYIIFGGQEDGNGGLSTQFMSETTIKQFEKTLFGTEGWLSPRKMADILLASGGVLQYHEADTEAAVSFLNKFQYFTGENTGKRMYPETCQHLPASKLEKGTAPNCNENPAWTREKPAGEWAIKCIDKWRERPTLDKINTMDTLESVAIEGESLDENMWKVLRKAAEQVAGTILSSSLDDAERKKSIGRTLLGSLYLMSVDGSSEGLGAPEPCKLDTETRLYSPFGLGTSVDFHYNYHYRMCLYDDKRNSILNAETREINECNPNKPTKCTTEPEFPGKGKNDAEAEPIVV</sequence>
<dbReference type="Proteomes" id="UP000663840">
    <property type="component" value="Unassembled WGS sequence"/>
</dbReference>
<name>A0A8H3H1U3_9AGAM</name>
<dbReference type="EMBL" id="CAJMWR010004171">
    <property type="protein sequence ID" value="CAE6487502.1"/>
    <property type="molecule type" value="Genomic_DNA"/>
</dbReference>
<feature type="compositionally biased region" description="Basic residues" evidence="1">
    <location>
        <begin position="22"/>
        <end position="34"/>
    </location>
</feature>
<protein>
    <submittedName>
        <fullName evidence="2">Uncharacterized protein</fullName>
    </submittedName>
</protein>
<gene>
    <name evidence="2" type="ORF">RDB_LOCUS143050</name>
</gene>
<evidence type="ECO:0000313" key="2">
    <source>
        <dbReference type="EMBL" id="CAE6487502.1"/>
    </source>
</evidence>
<feature type="region of interest" description="Disordered" evidence="1">
    <location>
        <begin position="508"/>
        <end position="534"/>
    </location>
</feature>
<comment type="caution">
    <text evidence="2">The sequence shown here is derived from an EMBL/GenBank/DDBJ whole genome shotgun (WGS) entry which is preliminary data.</text>
</comment>
<reference evidence="2" key="1">
    <citation type="submission" date="2021-01" db="EMBL/GenBank/DDBJ databases">
        <authorList>
            <person name="Kaushik A."/>
        </authorList>
    </citation>
    <scope>NUCLEOTIDE SEQUENCE</scope>
    <source>
        <strain evidence="2">AG1-1A</strain>
    </source>
</reference>
<evidence type="ECO:0000256" key="1">
    <source>
        <dbReference type="SAM" id="MobiDB-lite"/>
    </source>
</evidence>
<proteinExistence type="predicted"/>